<dbReference type="GO" id="GO:0008270">
    <property type="term" value="F:zinc ion binding"/>
    <property type="evidence" value="ECO:0007669"/>
    <property type="project" value="UniProtKB-KW"/>
</dbReference>
<dbReference type="PANTHER" id="PTHR24394:SF29">
    <property type="entry name" value="MYONEURIN"/>
    <property type="match status" value="1"/>
</dbReference>
<dbReference type="Proteomes" id="UP000691718">
    <property type="component" value="Unassembled WGS sequence"/>
</dbReference>
<evidence type="ECO:0000256" key="3">
    <source>
        <dbReference type="ARBA" id="ARBA00022771"/>
    </source>
</evidence>
<feature type="domain" description="C2H2-type" evidence="7">
    <location>
        <begin position="264"/>
        <end position="291"/>
    </location>
</feature>
<protein>
    <submittedName>
        <fullName evidence="8">(apollo) hypothetical protein</fullName>
    </submittedName>
</protein>
<proteinExistence type="predicted"/>
<dbReference type="PANTHER" id="PTHR24394">
    <property type="entry name" value="ZINC FINGER PROTEIN"/>
    <property type="match status" value="1"/>
</dbReference>
<dbReference type="FunFam" id="3.30.160.60:FF:001573">
    <property type="entry name" value="Zinc finger protein 407"/>
    <property type="match status" value="1"/>
</dbReference>
<evidence type="ECO:0000313" key="8">
    <source>
        <dbReference type="EMBL" id="CAG4963370.1"/>
    </source>
</evidence>
<dbReference type="FunFam" id="3.30.160.60:FF:000759">
    <property type="entry name" value="zinc finger protein 16"/>
    <property type="match status" value="1"/>
</dbReference>
<dbReference type="OrthoDB" id="654211at2759"/>
<reference evidence="8" key="1">
    <citation type="submission" date="2021-04" db="EMBL/GenBank/DDBJ databases">
        <authorList>
            <person name="Tunstrom K."/>
        </authorList>
    </citation>
    <scope>NUCLEOTIDE SEQUENCE</scope>
</reference>
<evidence type="ECO:0000256" key="4">
    <source>
        <dbReference type="ARBA" id="ARBA00022833"/>
    </source>
</evidence>
<feature type="domain" description="C2H2-type" evidence="7">
    <location>
        <begin position="320"/>
        <end position="347"/>
    </location>
</feature>
<evidence type="ECO:0000313" key="9">
    <source>
        <dbReference type="Proteomes" id="UP000691718"/>
    </source>
</evidence>
<keyword evidence="3 6" id="KW-0863">Zinc-finger</keyword>
<evidence type="ECO:0000256" key="6">
    <source>
        <dbReference type="PROSITE-ProRule" id="PRU00042"/>
    </source>
</evidence>
<keyword evidence="9" id="KW-1185">Reference proteome</keyword>
<keyword evidence="2" id="KW-0677">Repeat</keyword>
<dbReference type="AlphaFoldDB" id="A0A8S3WKL6"/>
<dbReference type="GO" id="GO:0000981">
    <property type="term" value="F:DNA-binding transcription factor activity, RNA polymerase II-specific"/>
    <property type="evidence" value="ECO:0007669"/>
    <property type="project" value="TreeGrafter"/>
</dbReference>
<comment type="caution">
    <text evidence="8">The sequence shown here is derived from an EMBL/GenBank/DDBJ whole genome shotgun (WGS) entry which is preliminary data.</text>
</comment>
<keyword evidence="4" id="KW-0862">Zinc</keyword>
<gene>
    <name evidence="8" type="ORF">PAPOLLO_LOCUS6967</name>
</gene>
<dbReference type="InterPro" id="IPR013087">
    <property type="entry name" value="Znf_C2H2_type"/>
</dbReference>
<dbReference type="EMBL" id="CAJQZP010000478">
    <property type="protein sequence ID" value="CAG4963370.1"/>
    <property type="molecule type" value="Genomic_DNA"/>
</dbReference>
<dbReference type="SMART" id="SM00355">
    <property type="entry name" value="ZnF_C2H2"/>
    <property type="match status" value="8"/>
</dbReference>
<keyword evidence="5" id="KW-0539">Nucleus</keyword>
<keyword evidence="1" id="KW-0479">Metal-binding</keyword>
<feature type="domain" description="C2H2-type" evidence="7">
    <location>
        <begin position="292"/>
        <end position="319"/>
    </location>
</feature>
<evidence type="ECO:0000256" key="1">
    <source>
        <dbReference type="ARBA" id="ARBA00022723"/>
    </source>
</evidence>
<feature type="domain" description="C2H2-type" evidence="7">
    <location>
        <begin position="166"/>
        <end position="194"/>
    </location>
</feature>
<name>A0A8S3WKL6_PARAO</name>
<sequence length="537" mass="60987">MSAEIVSLPCPICLHTGVFESAQALKDRLIYVSTNNIRCPICQESITGLDKFTIHLFSHVQLLSSEKPSENSERTNNTKIGIAQVNQVSIESQQKKTRTVAAKNKAPSAIAPVKFVKIYPKLPVIALNTVPVIDISQGSVNGCVQSNNSLCIPTLKTKAALVQTNNKCDICGLQFLDSDILRKHKCLIHNADVHSETNYARYYCHLCPKNFKMRGSLMVHLRVAHYGFSSSHKPDDMNNTSEKNIKDSIQDKSLTLDKSDGKQWQCDVCRKSFTTKYFLKKHKRLHTGETPYACSQCNKTFTFQQSYHKHLLYHNDDKPHICNYCGRAFKELSTLHNHQRIHTGEKPFSCETCGKCFRQRVSYLVHRRIHTGAMPYKCTACEKSFRYKVSQRTHKCQAQPPGTVIRQTGDLVEKLKKKYSGSNETISKHEEIRNINYLEVSEANAELVRTGSKLSLEDMDSDGFTIIAEVFKENNPENIQNSNSFEEIIDNTNDRQKYQIFESNIEDLIDSTPDDKSIPSPSEILKNLCITSDNMYI</sequence>
<dbReference type="PROSITE" id="PS00028">
    <property type="entry name" value="ZINC_FINGER_C2H2_1"/>
    <property type="match status" value="6"/>
</dbReference>
<dbReference type="Pfam" id="PF00096">
    <property type="entry name" value="zf-C2H2"/>
    <property type="match status" value="4"/>
</dbReference>
<evidence type="ECO:0000259" key="7">
    <source>
        <dbReference type="PROSITE" id="PS50157"/>
    </source>
</evidence>
<accession>A0A8S3WKL6</accession>
<dbReference type="FunFam" id="3.30.160.60:FF:000100">
    <property type="entry name" value="Zinc finger 45-like"/>
    <property type="match status" value="1"/>
</dbReference>
<evidence type="ECO:0000256" key="2">
    <source>
        <dbReference type="ARBA" id="ARBA00022737"/>
    </source>
</evidence>
<dbReference type="FunFam" id="3.30.160.60:FF:003317">
    <property type="entry name" value="Zinc finger protein 322"/>
    <property type="match status" value="1"/>
</dbReference>
<dbReference type="GO" id="GO:0005634">
    <property type="term" value="C:nucleus"/>
    <property type="evidence" value="ECO:0007669"/>
    <property type="project" value="TreeGrafter"/>
</dbReference>
<feature type="domain" description="C2H2-type" evidence="7">
    <location>
        <begin position="348"/>
        <end position="375"/>
    </location>
</feature>
<organism evidence="8 9">
    <name type="scientific">Parnassius apollo</name>
    <name type="common">Apollo butterfly</name>
    <name type="synonym">Papilio apollo</name>
    <dbReference type="NCBI Taxonomy" id="110799"/>
    <lineage>
        <taxon>Eukaryota</taxon>
        <taxon>Metazoa</taxon>
        <taxon>Ecdysozoa</taxon>
        <taxon>Arthropoda</taxon>
        <taxon>Hexapoda</taxon>
        <taxon>Insecta</taxon>
        <taxon>Pterygota</taxon>
        <taxon>Neoptera</taxon>
        <taxon>Endopterygota</taxon>
        <taxon>Lepidoptera</taxon>
        <taxon>Glossata</taxon>
        <taxon>Ditrysia</taxon>
        <taxon>Papilionoidea</taxon>
        <taxon>Papilionidae</taxon>
        <taxon>Parnassiinae</taxon>
        <taxon>Parnassini</taxon>
        <taxon>Parnassius</taxon>
        <taxon>Parnassius</taxon>
    </lineage>
</organism>
<dbReference type="PROSITE" id="PS50157">
    <property type="entry name" value="ZINC_FINGER_C2H2_2"/>
    <property type="match status" value="6"/>
</dbReference>
<evidence type="ECO:0000256" key="5">
    <source>
        <dbReference type="ARBA" id="ARBA00023242"/>
    </source>
</evidence>
<dbReference type="FunFam" id="3.30.160.60:FF:003145">
    <property type="entry name" value="CG14655"/>
    <property type="match status" value="1"/>
</dbReference>
<feature type="domain" description="C2H2-type" evidence="7">
    <location>
        <begin position="202"/>
        <end position="230"/>
    </location>
</feature>